<dbReference type="GO" id="GO:0046872">
    <property type="term" value="F:metal ion binding"/>
    <property type="evidence" value="ECO:0007669"/>
    <property type="project" value="UniProtKB-KW"/>
</dbReference>
<dbReference type="PANTHER" id="PTHR42648">
    <property type="entry name" value="TRANSPOSASE, PUTATIVE-RELATED"/>
    <property type="match status" value="1"/>
</dbReference>
<dbReference type="GO" id="GO:0015074">
    <property type="term" value="P:DNA integration"/>
    <property type="evidence" value="ECO:0007669"/>
    <property type="project" value="UniProtKB-KW"/>
</dbReference>
<comment type="caution">
    <text evidence="10">The sequence shown here is derived from an EMBL/GenBank/DDBJ whole genome shotgun (WGS) entry which is preliminary data.</text>
</comment>
<evidence type="ECO:0000256" key="2">
    <source>
        <dbReference type="ARBA" id="ARBA00022723"/>
    </source>
</evidence>
<dbReference type="InterPro" id="IPR036397">
    <property type="entry name" value="RNaseH_sf"/>
</dbReference>
<dbReference type="InterPro" id="IPR057670">
    <property type="entry name" value="SH3_retrovirus"/>
</dbReference>
<keyword evidence="6" id="KW-0229">DNA integration</keyword>
<evidence type="ECO:0000256" key="7">
    <source>
        <dbReference type="ARBA" id="ARBA00022918"/>
    </source>
</evidence>
<evidence type="ECO:0000256" key="4">
    <source>
        <dbReference type="ARBA" id="ARBA00022801"/>
    </source>
</evidence>
<keyword evidence="2" id="KW-0479">Metal-binding</keyword>
<dbReference type="GO" id="GO:0016787">
    <property type="term" value="F:hydrolase activity"/>
    <property type="evidence" value="ECO:0007669"/>
    <property type="project" value="UniProtKB-KW"/>
</dbReference>
<evidence type="ECO:0000313" key="11">
    <source>
        <dbReference type="Proteomes" id="UP001152795"/>
    </source>
</evidence>
<dbReference type="GO" id="GO:0003676">
    <property type="term" value="F:nucleic acid binding"/>
    <property type="evidence" value="ECO:0007669"/>
    <property type="project" value="InterPro"/>
</dbReference>
<keyword evidence="3" id="KW-0255">Endonuclease</keyword>
<dbReference type="InterPro" id="IPR001584">
    <property type="entry name" value="Integrase_cat-core"/>
</dbReference>
<dbReference type="InterPro" id="IPR039537">
    <property type="entry name" value="Retrotran_Ty1/copia-like"/>
</dbReference>
<name>A0A7D9H6Q2_PARCT</name>
<dbReference type="PANTHER" id="PTHR42648:SF11">
    <property type="entry name" value="TRANSPOSON TY4-P GAG-POL POLYPROTEIN"/>
    <property type="match status" value="1"/>
</dbReference>
<dbReference type="InterPro" id="IPR012337">
    <property type="entry name" value="RNaseH-like_sf"/>
</dbReference>
<keyword evidence="7" id="KW-0695">RNA-directed DNA polymerase</keyword>
<evidence type="ECO:0000256" key="5">
    <source>
        <dbReference type="ARBA" id="ARBA00022842"/>
    </source>
</evidence>
<dbReference type="SUPFAM" id="SSF53098">
    <property type="entry name" value="Ribonuclease H-like"/>
    <property type="match status" value="1"/>
</dbReference>
<evidence type="ECO:0000256" key="3">
    <source>
        <dbReference type="ARBA" id="ARBA00022759"/>
    </source>
</evidence>
<keyword evidence="4" id="KW-0378">Hydrolase</keyword>
<evidence type="ECO:0000256" key="9">
    <source>
        <dbReference type="ARBA" id="ARBA00023172"/>
    </source>
</evidence>
<evidence type="ECO:0000313" key="10">
    <source>
        <dbReference type="EMBL" id="CAB3976938.1"/>
    </source>
</evidence>
<dbReference type="GO" id="GO:0006310">
    <property type="term" value="P:DNA recombination"/>
    <property type="evidence" value="ECO:0007669"/>
    <property type="project" value="UniProtKB-KW"/>
</dbReference>
<evidence type="ECO:0000256" key="8">
    <source>
        <dbReference type="ARBA" id="ARBA00022932"/>
    </source>
</evidence>
<dbReference type="GO" id="GO:0003887">
    <property type="term" value="F:DNA-directed DNA polymerase activity"/>
    <property type="evidence" value="ECO:0007669"/>
    <property type="project" value="UniProtKB-KW"/>
</dbReference>
<dbReference type="OrthoDB" id="422839at2759"/>
<dbReference type="GO" id="GO:0004519">
    <property type="term" value="F:endonuclease activity"/>
    <property type="evidence" value="ECO:0007669"/>
    <property type="project" value="UniProtKB-KW"/>
</dbReference>
<dbReference type="Proteomes" id="UP001152795">
    <property type="component" value="Unassembled WGS sequence"/>
</dbReference>
<proteinExistence type="predicted"/>
<dbReference type="Pfam" id="PF25597">
    <property type="entry name" value="SH3_retrovirus"/>
    <property type="match status" value="1"/>
</dbReference>
<dbReference type="Gene3D" id="3.30.420.10">
    <property type="entry name" value="Ribonuclease H-like superfamily/Ribonuclease H"/>
    <property type="match status" value="1"/>
</dbReference>
<accession>A0A7D9H6Q2</accession>
<sequence length="262" mass="30195">MKTESFGGARYFVTFIDDYSRCVTVYPITHKSEVLDKFKEWEAVVTNQADCKIKTLRTDNGEKGIHHETTVPHSPQQNGIAERMNRTLQEAALSMILHAGVSKSFWAEAVCSAAYIRNRVITTATGVTPYERWYGKKPDVSNFRVFGCTAYAHVPDSSRQKLDQKAVKIRFVGYSLTQKGYRLYDENKRKSLSVEMLLSMKLTSDIRTEYNWRLRKRMMSALKKNQIRIHLIAGVQREKESHQFIIMMNTLVSQQQSIQPSL</sequence>
<keyword evidence="9" id="KW-0233">DNA recombination</keyword>
<evidence type="ECO:0000256" key="1">
    <source>
        <dbReference type="ARBA" id="ARBA00022722"/>
    </source>
</evidence>
<protein>
    <submittedName>
        <fullName evidence="10">Retrovirus-related Pol poly from transposon TNT 1-94</fullName>
    </submittedName>
</protein>
<keyword evidence="8" id="KW-0239">DNA-directed DNA polymerase</keyword>
<gene>
    <name evidence="10" type="ORF">PACLA_8A019166</name>
</gene>
<keyword evidence="8" id="KW-0808">Transferase</keyword>
<dbReference type="AlphaFoldDB" id="A0A7D9H6Q2"/>
<keyword evidence="8" id="KW-0548">Nucleotidyltransferase</keyword>
<dbReference type="GO" id="GO:0003964">
    <property type="term" value="F:RNA-directed DNA polymerase activity"/>
    <property type="evidence" value="ECO:0007669"/>
    <property type="project" value="UniProtKB-KW"/>
</dbReference>
<dbReference type="PROSITE" id="PS50994">
    <property type="entry name" value="INTEGRASE"/>
    <property type="match status" value="1"/>
</dbReference>
<organism evidence="10 11">
    <name type="scientific">Paramuricea clavata</name>
    <name type="common">Red gorgonian</name>
    <name type="synonym">Violescent sea-whip</name>
    <dbReference type="NCBI Taxonomy" id="317549"/>
    <lineage>
        <taxon>Eukaryota</taxon>
        <taxon>Metazoa</taxon>
        <taxon>Cnidaria</taxon>
        <taxon>Anthozoa</taxon>
        <taxon>Octocorallia</taxon>
        <taxon>Malacalcyonacea</taxon>
        <taxon>Plexauridae</taxon>
        <taxon>Paramuricea</taxon>
    </lineage>
</organism>
<dbReference type="EMBL" id="CACRXK020000021">
    <property type="protein sequence ID" value="CAB3976938.1"/>
    <property type="molecule type" value="Genomic_DNA"/>
</dbReference>
<reference evidence="10" key="1">
    <citation type="submission" date="2020-04" db="EMBL/GenBank/DDBJ databases">
        <authorList>
            <person name="Alioto T."/>
            <person name="Alioto T."/>
            <person name="Gomez Garrido J."/>
        </authorList>
    </citation>
    <scope>NUCLEOTIDE SEQUENCE</scope>
    <source>
        <strain evidence="10">A484AB</strain>
    </source>
</reference>
<keyword evidence="1" id="KW-0540">Nuclease</keyword>
<keyword evidence="5" id="KW-0460">Magnesium</keyword>
<keyword evidence="11" id="KW-1185">Reference proteome</keyword>
<evidence type="ECO:0000256" key="6">
    <source>
        <dbReference type="ARBA" id="ARBA00022908"/>
    </source>
</evidence>